<evidence type="ECO:0000313" key="8">
    <source>
        <dbReference type="Proteomes" id="UP000298381"/>
    </source>
</evidence>
<keyword evidence="8" id="KW-1185">Reference proteome</keyword>
<dbReference type="CDD" id="cd13590">
    <property type="entry name" value="PBP2_PotD_PotF_like"/>
    <property type="match status" value="1"/>
</dbReference>
<dbReference type="GO" id="GO:0015846">
    <property type="term" value="P:polyamine transport"/>
    <property type="evidence" value="ECO:0007669"/>
    <property type="project" value="InterPro"/>
</dbReference>
<dbReference type="AlphaFoldDB" id="A0A4Z0D3N5"/>
<evidence type="ECO:0000256" key="4">
    <source>
        <dbReference type="ARBA" id="ARBA00022764"/>
    </source>
</evidence>
<name>A0A4Z0D3N5_9FIRM</name>
<keyword evidence="4" id="KW-0574">Periplasm</keyword>
<organism evidence="7 8">
    <name type="scientific">Soehngenia longivitae</name>
    <dbReference type="NCBI Taxonomy" id="2562294"/>
    <lineage>
        <taxon>Bacteria</taxon>
        <taxon>Bacillati</taxon>
        <taxon>Bacillota</taxon>
        <taxon>Tissierellia</taxon>
        <taxon>Tissierellales</taxon>
        <taxon>Tissierellaceae</taxon>
        <taxon>Soehngenia</taxon>
    </lineage>
</organism>
<dbReference type="PIRSF" id="PIRSF019574">
    <property type="entry name" value="Periplasmic_polyamine_BP"/>
    <property type="match status" value="1"/>
</dbReference>
<evidence type="ECO:0000256" key="5">
    <source>
        <dbReference type="PIRSR" id="PIRSR019574-1"/>
    </source>
</evidence>
<evidence type="ECO:0000256" key="2">
    <source>
        <dbReference type="ARBA" id="ARBA00022448"/>
    </source>
</evidence>
<sequence>MKNKWIKRICLLLLGVLSVSIISGCSDDRPTLNIYNWGDYIDPEVLNIFEEEYNVRVVYDTFATNEDLYVKIKQGGSSYDVIFPSDYMIERMIREDLIQKIDTTKIANINNVDEKFMNLDYDPNNQYSIPYMWGTVGIIYNKNLVNRPLTKWADLWDEEFSGEIIMLNSQRDTLAVALKKLHYSMNTRNINELEEAKNELIKQRPLVYAYQGDEIKDSIISEEAAIGVVWSGDAVAMMRENPNLVYVLPEEGTNLWFDAMVIPKDAQNVELAHKFIDFMLRPDIAAKNAEYIGYSSPIPKAIELLSDELKNNKVAYPDFSELENTEIFKDPSDLLKEYDRIWTEIFSSM</sequence>
<dbReference type="PANTHER" id="PTHR30222:SF17">
    <property type="entry name" value="SPERMIDINE_PUTRESCINE-BINDING PERIPLASMIC PROTEIN"/>
    <property type="match status" value="1"/>
</dbReference>
<feature type="signal peptide" evidence="6">
    <location>
        <begin position="1"/>
        <end position="25"/>
    </location>
</feature>
<dbReference type="SUPFAM" id="SSF53850">
    <property type="entry name" value="Periplasmic binding protein-like II"/>
    <property type="match status" value="1"/>
</dbReference>
<gene>
    <name evidence="7" type="ORF">E4100_05695</name>
</gene>
<evidence type="ECO:0000313" key="7">
    <source>
        <dbReference type="EMBL" id="TFZ39998.1"/>
    </source>
</evidence>
<dbReference type="GO" id="GO:0019808">
    <property type="term" value="F:polyamine binding"/>
    <property type="evidence" value="ECO:0007669"/>
    <property type="project" value="InterPro"/>
</dbReference>
<accession>A0A4Z0D3N5</accession>
<reference evidence="7 8" key="1">
    <citation type="submission" date="2019-03" db="EMBL/GenBank/DDBJ databases">
        <title>Draft genome sequence data and analysis of a Fermenting Bacterium, Soehngenia longevitae strain 1933PT, isolated from petroleum reservoir in Azerbaijan.</title>
        <authorList>
            <person name="Grouzdev D.S."/>
            <person name="Bidzhieva S.K."/>
            <person name="Sokolova D.S."/>
            <person name="Tourova T.P."/>
            <person name="Poltaraus A.B."/>
            <person name="Nazina T.N."/>
        </authorList>
    </citation>
    <scope>NUCLEOTIDE SEQUENCE [LARGE SCALE GENOMIC DNA]</scope>
    <source>
        <strain evidence="7 8">1933P</strain>
    </source>
</reference>
<keyword evidence="3 6" id="KW-0732">Signal</keyword>
<comment type="subcellular location">
    <subcellularLocation>
        <location evidence="1">Periplasm</location>
    </subcellularLocation>
</comment>
<dbReference type="EMBL" id="SRIB01000007">
    <property type="protein sequence ID" value="TFZ39998.1"/>
    <property type="molecule type" value="Genomic_DNA"/>
</dbReference>
<keyword evidence="2" id="KW-0813">Transport</keyword>
<dbReference type="Gene3D" id="3.40.190.10">
    <property type="entry name" value="Periplasmic binding protein-like II"/>
    <property type="match status" value="2"/>
</dbReference>
<comment type="caution">
    <text evidence="7">The sequence shown here is derived from an EMBL/GenBank/DDBJ whole genome shotgun (WGS) entry which is preliminary data.</text>
</comment>
<evidence type="ECO:0000256" key="6">
    <source>
        <dbReference type="SAM" id="SignalP"/>
    </source>
</evidence>
<evidence type="ECO:0000256" key="3">
    <source>
        <dbReference type="ARBA" id="ARBA00022729"/>
    </source>
</evidence>
<evidence type="ECO:0000256" key="1">
    <source>
        <dbReference type="ARBA" id="ARBA00004418"/>
    </source>
</evidence>
<feature type="chain" id="PRO_5021224832" evidence="6">
    <location>
        <begin position="26"/>
        <end position="349"/>
    </location>
</feature>
<dbReference type="Proteomes" id="UP000298381">
    <property type="component" value="Unassembled WGS sequence"/>
</dbReference>
<dbReference type="GO" id="GO:0042597">
    <property type="term" value="C:periplasmic space"/>
    <property type="evidence" value="ECO:0007669"/>
    <property type="project" value="UniProtKB-SubCell"/>
</dbReference>
<dbReference type="PANTHER" id="PTHR30222">
    <property type="entry name" value="SPERMIDINE/PUTRESCINE-BINDING PERIPLASMIC PROTEIN"/>
    <property type="match status" value="1"/>
</dbReference>
<feature type="binding site" evidence="5">
    <location>
        <position position="87"/>
    </location>
    <ligand>
        <name>spermidine</name>
        <dbReference type="ChEBI" id="CHEBI:57834"/>
    </ligand>
</feature>
<proteinExistence type="predicted"/>
<dbReference type="PRINTS" id="PR00909">
    <property type="entry name" value="SPERMDNBNDNG"/>
</dbReference>
<dbReference type="Pfam" id="PF13343">
    <property type="entry name" value="SBP_bac_6"/>
    <property type="match status" value="1"/>
</dbReference>
<protein>
    <submittedName>
        <fullName evidence="7">Spermidine/putrescine ABC transporter substrate-binding protein</fullName>
    </submittedName>
</protein>
<dbReference type="InterPro" id="IPR001188">
    <property type="entry name" value="Sperm_putr-bd"/>
</dbReference>
<dbReference type="PROSITE" id="PS51257">
    <property type="entry name" value="PROKAR_LIPOPROTEIN"/>
    <property type="match status" value="1"/>
</dbReference>
<dbReference type="OrthoDB" id="9769319at2"/>